<gene>
    <name evidence="1" type="ORF">NUW58_g2691</name>
</gene>
<protein>
    <submittedName>
        <fullName evidence="1">Uncharacterized protein</fullName>
    </submittedName>
</protein>
<evidence type="ECO:0000313" key="2">
    <source>
        <dbReference type="Proteomes" id="UP001143856"/>
    </source>
</evidence>
<comment type="caution">
    <text evidence="1">The sequence shown here is derived from an EMBL/GenBank/DDBJ whole genome shotgun (WGS) entry which is preliminary data.</text>
</comment>
<evidence type="ECO:0000313" key="1">
    <source>
        <dbReference type="EMBL" id="KAJ2990994.1"/>
    </source>
</evidence>
<reference evidence="1" key="1">
    <citation type="submission" date="2022-10" db="EMBL/GenBank/DDBJ databases">
        <title>Genome Sequence of Xylaria curta.</title>
        <authorList>
            <person name="Buettner E."/>
        </authorList>
    </citation>
    <scope>NUCLEOTIDE SEQUENCE</scope>
    <source>
        <strain evidence="1">Babe10</strain>
    </source>
</reference>
<keyword evidence="2" id="KW-1185">Reference proteome</keyword>
<name>A0ACC1PEE2_9PEZI</name>
<proteinExistence type="predicted"/>
<organism evidence="1 2">
    <name type="scientific">Xylaria curta</name>
    <dbReference type="NCBI Taxonomy" id="42375"/>
    <lineage>
        <taxon>Eukaryota</taxon>
        <taxon>Fungi</taxon>
        <taxon>Dikarya</taxon>
        <taxon>Ascomycota</taxon>
        <taxon>Pezizomycotina</taxon>
        <taxon>Sordariomycetes</taxon>
        <taxon>Xylariomycetidae</taxon>
        <taxon>Xylariales</taxon>
        <taxon>Xylariaceae</taxon>
        <taxon>Xylaria</taxon>
    </lineage>
</organism>
<sequence>MNQTINTLFNEANMLLHPQQAPTITLTVDILDMVVDAVASPKALLNLACTCSGINSIINRKPLRLYAADVRFQRRRISDPIFGAEHPPTLPGLIYAIRHENLNNFKAILAMYQEGLSGNFLDTWPTDEARKLLTPTPIEAAITAHRFNYFQILIRAGWALDLGGKLQAALDQFAHIQFQDPPNHWMQIFLGRALRTGDFFSISALAVETIDHRKFKGDILLYQVLGNIL</sequence>
<dbReference type="EMBL" id="JAPDGR010000363">
    <property type="protein sequence ID" value="KAJ2990994.1"/>
    <property type="molecule type" value="Genomic_DNA"/>
</dbReference>
<dbReference type="Proteomes" id="UP001143856">
    <property type="component" value="Unassembled WGS sequence"/>
</dbReference>
<accession>A0ACC1PEE2</accession>